<name>A0A6C0CIK3_9ZZZZ</name>
<dbReference type="AlphaFoldDB" id="A0A6C0CIK3"/>
<dbReference type="InterPro" id="IPR012337">
    <property type="entry name" value="RNaseH-like_sf"/>
</dbReference>
<dbReference type="Pfam" id="PF00929">
    <property type="entry name" value="RNase_T"/>
    <property type="match status" value="1"/>
</dbReference>
<dbReference type="EMBL" id="MN739416">
    <property type="protein sequence ID" value="QHT03700.1"/>
    <property type="molecule type" value="Genomic_DNA"/>
</dbReference>
<evidence type="ECO:0000259" key="1">
    <source>
        <dbReference type="SMART" id="SM00479"/>
    </source>
</evidence>
<proteinExistence type="predicted"/>
<dbReference type="Gene3D" id="3.30.420.10">
    <property type="entry name" value="Ribonuclease H-like superfamily/Ribonuclease H"/>
    <property type="match status" value="1"/>
</dbReference>
<organism evidence="2">
    <name type="scientific">viral metagenome</name>
    <dbReference type="NCBI Taxonomy" id="1070528"/>
    <lineage>
        <taxon>unclassified sequences</taxon>
        <taxon>metagenomes</taxon>
        <taxon>organismal metagenomes</taxon>
    </lineage>
</organism>
<reference evidence="2" key="1">
    <citation type="journal article" date="2020" name="Nature">
        <title>Giant virus diversity and host interactions through global metagenomics.</title>
        <authorList>
            <person name="Schulz F."/>
            <person name="Roux S."/>
            <person name="Paez-Espino D."/>
            <person name="Jungbluth S."/>
            <person name="Walsh D.A."/>
            <person name="Denef V.J."/>
            <person name="McMahon K.D."/>
            <person name="Konstantinidis K.T."/>
            <person name="Eloe-Fadrosh E.A."/>
            <person name="Kyrpides N.C."/>
            <person name="Woyke T."/>
        </authorList>
    </citation>
    <scope>NUCLEOTIDE SEQUENCE</scope>
    <source>
        <strain evidence="2">GVMAG-M-3300021120-1</strain>
    </source>
</reference>
<evidence type="ECO:0000313" key="2">
    <source>
        <dbReference type="EMBL" id="QHT03700.1"/>
    </source>
</evidence>
<dbReference type="InterPro" id="IPR036397">
    <property type="entry name" value="RNaseH_sf"/>
</dbReference>
<sequence>MRVLVFDTETTGLPKDYNVPAFSLSNNWPHLVSVSWAMLDSHTGSVMRACSYIIKPIDWVIPPESTKIHGITQAQAEEYGCSLKQVLTKFLTEDYDVIIAHNAYFDKNVFANAMIWDLKLPFSGFNKPCRCSMLAGKLMCKIPNIYKLGDFKFPKLSELYLHVMNEPPKDHQLHSSLYDTLFLCEIIQRSKELRIRLGITDVERNNESQVYKP</sequence>
<dbReference type="SUPFAM" id="SSF53098">
    <property type="entry name" value="Ribonuclease H-like"/>
    <property type="match status" value="1"/>
</dbReference>
<protein>
    <recommendedName>
        <fullName evidence="1">Exonuclease domain-containing protein</fullName>
    </recommendedName>
</protein>
<feature type="domain" description="Exonuclease" evidence="1">
    <location>
        <begin position="2"/>
        <end position="196"/>
    </location>
</feature>
<dbReference type="InterPro" id="IPR013520">
    <property type="entry name" value="Ribonucl_H"/>
</dbReference>
<dbReference type="CDD" id="cd06127">
    <property type="entry name" value="DEDDh"/>
    <property type="match status" value="1"/>
</dbReference>
<dbReference type="SMART" id="SM00479">
    <property type="entry name" value="EXOIII"/>
    <property type="match status" value="1"/>
</dbReference>
<accession>A0A6C0CIK3</accession>
<dbReference type="GO" id="GO:0003676">
    <property type="term" value="F:nucleic acid binding"/>
    <property type="evidence" value="ECO:0007669"/>
    <property type="project" value="InterPro"/>
</dbReference>